<dbReference type="Proteomes" id="UP000256913">
    <property type="component" value="Unassembled WGS sequence"/>
</dbReference>
<dbReference type="SUPFAM" id="SSF55103">
    <property type="entry name" value="FAD-linked oxidases, C-terminal domain"/>
    <property type="match status" value="1"/>
</dbReference>
<dbReference type="PROSITE" id="PS51387">
    <property type="entry name" value="FAD_PCMH"/>
    <property type="match status" value="1"/>
</dbReference>
<dbReference type="PANTHER" id="PTHR11748">
    <property type="entry name" value="D-LACTATE DEHYDROGENASE"/>
    <property type="match status" value="1"/>
</dbReference>
<evidence type="ECO:0000259" key="3">
    <source>
        <dbReference type="PROSITE" id="PS51387"/>
    </source>
</evidence>
<dbReference type="InterPro" id="IPR016169">
    <property type="entry name" value="FAD-bd_PCMH_sub2"/>
</dbReference>
<gene>
    <name evidence="4" type="ORF">DFJ67_7746</name>
</gene>
<keyword evidence="1" id="KW-0285">Flavoprotein</keyword>
<dbReference type="InterPro" id="IPR016164">
    <property type="entry name" value="FAD-linked_Oxase-like_C"/>
</dbReference>
<evidence type="ECO:0000256" key="2">
    <source>
        <dbReference type="ARBA" id="ARBA00022827"/>
    </source>
</evidence>
<name>A0A3E0A5M3_9ACTN</name>
<organism evidence="4 5">
    <name type="scientific">Asanoa ferruginea</name>
    <dbReference type="NCBI Taxonomy" id="53367"/>
    <lineage>
        <taxon>Bacteria</taxon>
        <taxon>Bacillati</taxon>
        <taxon>Actinomycetota</taxon>
        <taxon>Actinomycetes</taxon>
        <taxon>Micromonosporales</taxon>
        <taxon>Micromonosporaceae</taxon>
        <taxon>Asanoa</taxon>
    </lineage>
</organism>
<accession>A0A3E0A5M3</accession>
<dbReference type="Pfam" id="PF01565">
    <property type="entry name" value="FAD_binding_4"/>
    <property type="match status" value="1"/>
</dbReference>
<dbReference type="EMBL" id="QUMQ01000001">
    <property type="protein sequence ID" value="REG01661.1"/>
    <property type="molecule type" value="Genomic_DNA"/>
</dbReference>
<dbReference type="GO" id="GO:0003824">
    <property type="term" value="F:catalytic activity"/>
    <property type="evidence" value="ECO:0007669"/>
    <property type="project" value="InterPro"/>
</dbReference>
<dbReference type="AlphaFoldDB" id="A0A3E0A5M3"/>
<protein>
    <submittedName>
        <fullName evidence="4">Glycolate oxidase FAD binding subunit</fullName>
    </submittedName>
</protein>
<dbReference type="PANTHER" id="PTHR11748:SF103">
    <property type="entry name" value="GLYCOLATE OXIDASE SUBUNIT GLCE"/>
    <property type="match status" value="1"/>
</dbReference>
<keyword evidence="2" id="KW-0274">FAD</keyword>
<evidence type="ECO:0000256" key="1">
    <source>
        <dbReference type="ARBA" id="ARBA00022630"/>
    </source>
</evidence>
<dbReference type="GO" id="GO:0071949">
    <property type="term" value="F:FAD binding"/>
    <property type="evidence" value="ECO:0007669"/>
    <property type="project" value="InterPro"/>
</dbReference>
<reference evidence="4 5" key="1">
    <citation type="submission" date="2018-08" db="EMBL/GenBank/DDBJ databases">
        <title>Sequencing the genomes of 1000 actinobacteria strains.</title>
        <authorList>
            <person name="Klenk H.-P."/>
        </authorList>
    </citation>
    <scope>NUCLEOTIDE SEQUENCE [LARGE SCALE GENOMIC DNA]</scope>
    <source>
        <strain evidence="4 5">DSM 44099</strain>
    </source>
</reference>
<dbReference type="SUPFAM" id="SSF56176">
    <property type="entry name" value="FAD-binding/transporter-associated domain-like"/>
    <property type="match status" value="1"/>
</dbReference>
<comment type="caution">
    <text evidence="4">The sequence shown here is derived from an EMBL/GenBank/DDBJ whole genome shotgun (WGS) entry which is preliminary data.</text>
</comment>
<dbReference type="InterPro" id="IPR006094">
    <property type="entry name" value="Oxid_FAD_bind_N"/>
</dbReference>
<keyword evidence="5" id="KW-1185">Reference proteome</keyword>
<evidence type="ECO:0000313" key="5">
    <source>
        <dbReference type="Proteomes" id="UP000256913"/>
    </source>
</evidence>
<dbReference type="Gene3D" id="3.30.465.10">
    <property type="match status" value="1"/>
</dbReference>
<dbReference type="InterPro" id="IPR016166">
    <property type="entry name" value="FAD-bd_PCMH"/>
</dbReference>
<evidence type="ECO:0000313" key="4">
    <source>
        <dbReference type="EMBL" id="REG01661.1"/>
    </source>
</evidence>
<proteinExistence type="predicted"/>
<dbReference type="RefSeq" id="WP_203784106.1">
    <property type="nucleotide sequence ID" value="NZ_BONB01000055.1"/>
</dbReference>
<dbReference type="InterPro" id="IPR036318">
    <property type="entry name" value="FAD-bd_PCMH-like_sf"/>
</dbReference>
<sequence length="376" mass="37968">MGPTSIEEAASAVAELSKQGARVRPAGAGSRAEWGGADADGTVTVHTGGLDRIVAHNPGDFTAIVQAGVPLAALQRQLAREGQWLALDPPDLGGTVGGLVATADSGPARHRYGGVRDLVIGITVVLSDGSVARSGGTVIKNVAGYDLGKLFAGSYGTLGLVAQVALRLHPLPAGTATLVATTGDPATLAAAVRAMSRHPLEAQALDVAWRAGEGRLLVRFGGVTAAARAGDATKLLSDVSGSPAASRGFDVDVVLDDEAIWAAQRAAQRGPAVVKVSALPTDLPAVLAAAGDATVVSRAALGVSWLSFPEGTDLAGRVTAARTALAPHPTVVLDGARLVAEPWPAPDPGVGALMRRVKERFDPTGTFRPGSYVGGI</sequence>
<feature type="domain" description="FAD-binding PCMH-type" evidence="3">
    <location>
        <begin position="1"/>
        <end position="171"/>
    </location>
</feature>